<dbReference type="Proteomes" id="UP000829447">
    <property type="component" value="Linkage Group LG7"/>
</dbReference>
<accession>A0ACC5WMI8</accession>
<protein>
    <submittedName>
        <fullName evidence="1">Uncharacterized protein</fullName>
    </submittedName>
</protein>
<dbReference type="EMBL" id="CM040460">
    <property type="protein sequence ID" value="MCI4380097.1"/>
    <property type="molecule type" value="Genomic_DNA"/>
</dbReference>
<keyword evidence="2" id="KW-1185">Reference proteome</keyword>
<evidence type="ECO:0000313" key="1">
    <source>
        <dbReference type="EMBL" id="MCI4380097.1"/>
    </source>
</evidence>
<gene>
    <name evidence="1" type="ORF">PGIGA_G00235970</name>
</gene>
<sequence>MPTISGPKISMPDVDLNLKGPKIKGDMDVSVPKIEGDIKAPKVDIEGPDFEVEGTGGGGIKMPKIKMPSFGLKGPKVEGPDIDVNLPKADIDVRGPKIDIQCPDIDVEGPEGKIKGPKFKMPTISGPNISMPDMDFNLKGPKIKGDVDMSVPKIEGDIEGPNIKMEGAEGFKIPKIKVPSFGIKGPVVEGAEAELNVPKVEVDIKRPVVDIKDPKIGKGHNIDSSFEGPDVDVNLKGKKGKVKMPKVKGKMKTDNIDSKTGNVELSADSPDLHLKGPKVKKPFFGKLHFPDVEFDIKSPKVKGGGSVSGNSKSVEFDSSPGSLKADIPGVDIQSPVVSLEGPDVKVKKSKIKMPKLISGSKVKSADVDINVPKLQSPEMSMNLGASDASLEGQGIKVKGRLMDPELKGTFEGRVKGHTDAEDFKAEGFQGAELKMPSAKLKVPHISSSDEKTGEIGMHTDVAVSSAIEYTEGNVTFPKIKVPKFGIALPQVEGREMGVDVGSGELTASGNVSSSLEVPCPDLKSSGEKVKVKKPRFFGKSKAKGGSAADLTFQGPEVEGTIEGGSKVSKELSASSGELIGGKMVEGSSGLKISPKSKSASLDLYKKSRHRSSSLSDEGELASPTSVEGHLQTEGGNMSVDVGGAKVKGKKGMLKFGTFGGFGAKSKGSYEVTLGEESEPRIEGAGGVVSPSKKSRVSSSSSSDSVSKGGFRFPRVELAVSPKK</sequence>
<name>A0ACC5WMI8_PANGG</name>
<reference evidence="1 2" key="1">
    <citation type="journal article" date="2022" name="bioRxiv">
        <title>An ancient truncated duplication of the anti-Mullerian hormone receptor type 2 gene is a potential conserved master sex determinant in the Pangasiidae catfish family.</title>
        <authorList>
            <person name="Wen M."/>
            <person name="Pan Q."/>
            <person name="Jouanno E."/>
            <person name="Montfort J."/>
            <person name="Zahm M."/>
            <person name="Cabau C."/>
            <person name="Klopp C."/>
            <person name="Iampietro C."/>
            <person name="Roques C."/>
            <person name="Bouchez O."/>
            <person name="Castinel A."/>
            <person name="Donnadieu C."/>
            <person name="Parrinello H."/>
            <person name="Poncet C."/>
            <person name="Belmonte E."/>
            <person name="Gautier V."/>
            <person name="Avarre J.-C."/>
            <person name="Dugue R."/>
            <person name="Gustiano R."/>
            <person name="Ha T.T.T."/>
            <person name="Campet M."/>
            <person name="Sriphairoj K."/>
            <person name="Ribolli J."/>
            <person name="de Almeida F.L."/>
            <person name="Desvignes T."/>
            <person name="Postlethwait J.H."/>
            <person name="Bucao C.F."/>
            <person name="Robinson-Rechavi M."/>
            <person name="Bobe J."/>
            <person name="Herpin A."/>
            <person name="Guiguen Y."/>
        </authorList>
    </citation>
    <scope>NUCLEOTIDE SEQUENCE [LARGE SCALE GENOMIC DNA]</scope>
    <source>
        <strain evidence="1">YG-Dec2019</strain>
    </source>
</reference>
<proteinExistence type="predicted"/>
<organism evidence="1 2">
    <name type="scientific">Pangasianodon gigas</name>
    <name type="common">Mekong giant catfish</name>
    <name type="synonym">Pangasius gigas</name>
    <dbReference type="NCBI Taxonomy" id="30993"/>
    <lineage>
        <taxon>Eukaryota</taxon>
        <taxon>Metazoa</taxon>
        <taxon>Chordata</taxon>
        <taxon>Craniata</taxon>
        <taxon>Vertebrata</taxon>
        <taxon>Euteleostomi</taxon>
        <taxon>Actinopterygii</taxon>
        <taxon>Neopterygii</taxon>
        <taxon>Teleostei</taxon>
        <taxon>Ostariophysi</taxon>
        <taxon>Siluriformes</taxon>
        <taxon>Pangasiidae</taxon>
        <taxon>Pangasianodon</taxon>
    </lineage>
</organism>
<comment type="caution">
    <text evidence="1">The sequence shown here is derived from an EMBL/GenBank/DDBJ whole genome shotgun (WGS) entry which is preliminary data.</text>
</comment>
<evidence type="ECO:0000313" key="2">
    <source>
        <dbReference type="Proteomes" id="UP000829447"/>
    </source>
</evidence>